<dbReference type="GO" id="GO:0004860">
    <property type="term" value="F:protein kinase inhibitor activity"/>
    <property type="evidence" value="ECO:0007669"/>
    <property type="project" value="TreeGrafter"/>
</dbReference>
<feature type="compositionally biased region" description="Basic and acidic residues" evidence="1">
    <location>
        <begin position="143"/>
        <end position="156"/>
    </location>
</feature>
<organism evidence="2 3">
    <name type="scientific">Tieghemiomyces parasiticus</name>
    <dbReference type="NCBI Taxonomy" id="78921"/>
    <lineage>
        <taxon>Eukaryota</taxon>
        <taxon>Fungi</taxon>
        <taxon>Fungi incertae sedis</taxon>
        <taxon>Zoopagomycota</taxon>
        <taxon>Kickxellomycotina</taxon>
        <taxon>Dimargaritomycetes</taxon>
        <taxon>Dimargaritales</taxon>
        <taxon>Dimargaritaceae</taxon>
        <taxon>Tieghemiomyces</taxon>
    </lineage>
</organism>
<dbReference type="AlphaFoldDB" id="A0A9W7ZQB1"/>
<gene>
    <name evidence="2" type="ORF">IWQ60_010639</name>
</gene>
<comment type="caution">
    <text evidence="2">The sequence shown here is derived from an EMBL/GenBank/DDBJ whole genome shotgun (WGS) entry which is preliminary data.</text>
</comment>
<dbReference type="PANTHER" id="PTHR13507">
    <property type="entry name" value="PRKR-INTERACTING PROTEIN 1"/>
    <property type="match status" value="1"/>
</dbReference>
<feature type="compositionally biased region" description="Basic and acidic residues" evidence="1">
    <location>
        <begin position="101"/>
        <end position="130"/>
    </location>
</feature>
<accession>A0A9W7ZQB1</accession>
<dbReference type="GO" id="GO:0005730">
    <property type="term" value="C:nucleolus"/>
    <property type="evidence" value="ECO:0007669"/>
    <property type="project" value="TreeGrafter"/>
</dbReference>
<dbReference type="Pfam" id="PF06658">
    <property type="entry name" value="DUF1168"/>
    <property type="match status" value="1"/>
</dbReference>
<dbReference type="Proteomes" id="UP001150569">
    <property type="component" value="Unassembled WGS sequence"/>
</dbReference>
<dbReference type="InterPro" id="IPR009548">
    <property type="entry name" value="Prkrip1"/>
</dbReference>
<feature type="compositionally biased region" description="Basic residues" evidence="1">
    <location>
        <begin position="131"/>
        <end position="142"/>
    </location>
</feature>
<feature type="region of interest" description="Disordered" evidence="1">
    <location>
        <begin position="1"/>
        <end position="25"/>
    </location>
</feature>
<evidence type="ECO:0000313" key="2">
    <source>
        <dbReference type="EMBL" id="KAJ1910477.1"/>
    </source>
</evidence>
<dbReference type="PANTHER" id="PTHR13507:SF0">
    <property type="entry name" value="PRKR-INTERACTING PROTEIN 1"/>
    <property type="match status" value="1"/>
</dbReference>
<evidence type="ECO:0000313" key="3">
    <source>
        <dbReference type="Proteomes" id="UP001150569"/>
    </source>
</evidence>
<protein>
    <recommendedName>
        <fullName evidence="4">PRKR-interacting protein 1</fullName>
    </recommendedName>
</protein>
<dbReference type="OrthoDB" id="10067079at2759"/>
<keyword evidence="3" id="KW-1185">Reference proteome</keyword>
<reference evidence="2" key="1">
    <citation type="submission" date="2022-07" db="EMBL/GenBank/DDBJ databases">
        <title>Phylogenomic reconstructions and comparative analyses of Kickxellomycotina fungi.</title>
        <authorList>
            <person name="Reynolds N.K."/>
            <person name="Stajich J.E."/>
            <person name="Barry K."/>
            <person name="Grigoriev I.V."/>
            <person name="Crous P."/>
            <person name="Smith M.E."/>
        </authorList>
    </citation>
    <scope>NUCLEOTIDE SEQUENCE</scope>
    <source>
        <strain evidence="2">RSA 861</strain>
    </source>
</reference>
<name>A0A9W7ZQB1_9FUNG</name>
<evidence type="ECO:0000256" key="1">
    <source>
        <dbReference type="SAM" id="MobiDB-lite"/>
    </source>
</evidence>
<dbReference type="EMBL" id="JANBPT010001045">
    <property type="protein sequence ID" value="KAJ1910477.1"/>
    <property type="molecule type" value="Genomic_DNA"/>
</dbReference>
<feature type="region of interest" description="Disordered" evidence="1">
    <location>
        <begin position="101"/>
        <end position="156"/>
    </location>
</feature>
<sequence>MRPPYTAKRSASNNDDAETEPVKKVHRNQLSAVERQRQDLERLLKKAEKPVALPEICHKKVRSPPEFVMNTHGSAAGASSSDFHLYRAYRRHETERIKHIEEEAKEEQKQTEFERKRLEAQAELDRETAKRRAKRQRRKQGQGKKDDNDKKTLTAQ</sequence>
<evidence type="ECO:0008006" key="4">
    <source>
        <dbReference type="Google" id="ProtNLM"/>
    </source>
</evidence>
<dbReference type="GO" id="GO:0003725">
    <property type="term" value="F:double-stranded RNA binding"/>
    <property type="evidence" value="ECO:0007669"/>
    <property type="project" value="InterPro"/>
</dbReference>
<proteinExistence type="predicted"/>
<dbReference type="GO" id="GO:0019901">
    <property type="term" value="F:protein kinase binding"/>
    <property type="evidence" value="ECO:0007669"/>
    <property type="project" value="TreeGrafter"/>
</dbReference>